<evidence type="ECO:0000313" key="6">
    <source>
        <dbReference type="Proteomes" id="UP001199106"/>
    </source>
</evidence>
<dbReference type="InterPro" id="IPR050375">
    <property type="entry name" value="MFS_TsgA-like"/>
</dbReference>
<gene>
    <name evidence="5" type="ORF">G6011_11248</name>
</gene>
<dbReference type="GO" id="GO:0005886">
    <property type="term" value="C:plasma membrane"/>
    <property type="evidence" value="ECO:0007669"/>
    <property type="project" value="UniProtKB-SubCell"/>
</dbReference>
<keyword evidence="4" id="KW-1133">Transmembrane helix</keyword>
<feature type="compositionally biased region" description="Basic and acidic residues" evidence="3">
    <location>
        <begin position="474"/>
        <end position="487"/>
    </location>
</feature>
<dbReference type="SUPFAM" id="SSF103473">
    <property type="entry name" value="MFS general substrate transporter"/>
    <property type="match status" value="1"/>
</dbReference>
<dbReference type="InterPro" id="IPR011701">
    <property type="entry name" value="MFS"/>
</dbReference>
<dbReference type="GO" id="GO:0022857">
    <property type="term" value="F:transmembrane transporter activity"/>
    <property type="evidence" value="ECO:0007669"/>
    <property type="project" value="InterPro"/>
</dbReference>
<keyword evidence="4" id="KW-0472">Membrane</keyword>
<dbReference type="PANTHER" id="PTHR43702:SF3">
    <property type="entry name" value="PROTEIN TSGA"/>
    <property type="match status" value="1"/>
</dbReference>
<protein>
    <recommendedName>
        <fullName evidence="7">MFS general substrate transporter</fullName>
    </recommendedName>
</protein>
<keyword evidence="4" id="KW-0812">Transmembrane</keyword>
<feature type="transmembrane region" description="Helical" evidence="4">
    <location>
        <begin position="159"/>
        <end position="182"/>
    </location>
</feature>
<feature type="transmembrane region" description="Helical" evidence="4">
    <location>
        <begin position="120"/>
        <end position="138"/>
    </location>
</feature>
<sequence>MVFLKRPTLRSRDDQRTRAAELTLRESIYPLCLVTVLFFLWGFSYGLIDTLNKHFQDALGITRARSSGLQAAYFGAYPLASLGHANWLLRHWGYKATFIWGLCLYGLGSLLAWPCLVYRSFGGFCVAIFVIGNGLGSLETAANPYLAVCGPPKYSEIRINIAQAFNGIGTVVAPVLGSYVFFNHVGTDQASLENVQWTYLGIACFVFLLAIVYYFTEIPEITGKFPLDEMLSEADVLQMPTWLFKLRVRTRFCYTGAQVAIAGAFINYVVETRVTSGRETDNATAARFLAGAQGCFTMGRFVGSALMKFVKPRWVFLAFMTLCIIFIIPAITERGDTGMSMLYIVLFFESIIFPTIVALGMRGLGKYSKRGSGFIVAGVSGGAVVPPLLFGASDTLGKARPFDGYSPTAIAMTVPLAFFVAAWSYSFCVNFVPAYRNVADKFSTAEIGISNAHASDPESQMEQTDGGGLGKNELPAHTEAVDVDRRT</sequence>
<feature type="transmembrane region" description="Helical" evidence="4">
    <location>
        <begin position="28"/>
        <end position="48"/>
    </location>
</feature>
<feature type="transmembrane region" description="Helical" evidence="4">
    <location>
        <begin position="197"/>
        <end position="215"/>
    </location>
</feature>
<dbReference type="EMBL" id="JAANER010000003">
    <property type="protein sequence ID" value="KAG9192514.1"/>
    <property type="molecule type" value="Genomic_DNA"/>
</dbReference>
<comment type="caution">
    <text evidence="5">The sequence shown here is derived from an EMBL/GenBank/DDBJ whole genome shotgun (WGS) entry which is preliminary data.</text>
</comment>
<name>A0AAD4IDG5_9PLEO</name>
<proteinExistence type="predicted"/>
<dbReference type="InterPro" id="IPR036259">
    <property type="entry name" value="MFS_trans_sf"/>
</dbReference>
<reference evidence="5" key="1">
    <citation type="submission" date="2021-07" db="EMBL/GenBank/DDBJ databases">
        <title>Genome Resource of American Ginseng Black Spot Pathogen Alternaria panax.</title>
        <authorList>
            <person name="Qiu C."/>
            <person name="Wang W."/>
            <person name="Liu Z."/>
        </authorList>
    </citation>
    <scope>NUCLEOTIDE SEQUENCE</scope>
    <source>
        <strain evidence="5">BNCC115425</strain>
    </source>
</reference>
<feature type="transmembrane region" description="Helical" evidence="4">
    <location>
        <begin position="338"/>
        <end position="359"/>
    </location>
</feature>
<feature type="transmembrane region" description="Helical" evidence="4">
    <location>
        <begin position="252"/>
        <end position="270"/>
    </location>
</feature>
<evidence type="ECO:0000256" key="2">
    <source>
        <dbReference type="ARBA" id="ARBA00022475"/>
    </source>
</evidence>
<feature type="transmembrane region" description="Helical" evidence="4">
    <location>
        <begin position="314"/>
        <end position="332"/>
    </location>
</feature>
<evidence type="ECO:0008006" key="7">
    <source>
        <dbReference type="Google" id="ProtNLM"/>
    </source>
</evidence>
<dbReference type="Gene3D" id="1.20.1250.20">
    <property type="entry name" value="MFS general substrate transporter like domains"/>
    <property type="match status" value="2"/>
</dbReference>
<dbReference type="PANTHER" id="PTHR43702">
    <property type="entry name" value="L-FUCOSE-PROTON SYMPORTER"/>
    <property type="match status" value="1"/>
</dbReference>
<feature type="transmembrane region" description="Helical" evidence="4">
    <location>
        <begin position="371"/>
        <end position="390"/>
    </location>
</feature>
<evidence type="ECO:0000256" key="3">
    <source>
        <dbReference type="SAM" id="MobiDB-lite"/>
    </source>
</evidence>
<evidence type="ECO:0000256" key="1">
    <source>
        <dbReference type="ARBA" id="ARBA00004429"/>
    </source>
</evidence>
<dbReference type="AlphaFoldDB" id="A0AAD4IDG5"/>
<accession>A0AAD4IDG5</accession>
<feature type="transmembrane region" description="Helical" evidence="4">
    <location>
        <begin position="410"/>
        <end position="432"/>
    </location>
</feature>
<feature type="transmembrane region" description="Helical" evidence="4">
    <location>
        <begin position="96"/>
        <end position="114"/>
    </location>
</feature>
<dbReference type="Pfam" id="PF07690">
    <property type="entry name" value="MFS_1"/>
    <property type="match status" value="1"/>
</dbReference>
<evidence type="ECO:0000313" key="5">
    <source>
        <dbReference type="EMBL" id="KAG9192514.1"/>
    </source>
</evidence>
<keyword evidence="6" id="KW-1185">Reference proteome</keyword>
<feature type="region of interest" description="Disordered" evidence="3">
    <location>
        <begin position="453"/>
        <end position="487"/>
    </location>
</feature>
<comment type="subcellular location">
    <subcellularLocation>
        <location evidence="1">Cell inner membrane</location>
        <topology evidence="1">Multi-pass membrane protein</topology>
    </subcellularLocation>
</comment>
<organism evidence="5 6">
    <name type="scientific">Alternaria panax</name>
    <dbReference type="NCBI Taxonomy" id="48097"/>
    <lineage>
        <taxon>Eukaryota</taxon>
        <taxon>Fungi</taxon>
        <taxon>Dikarya</taxon>
        <taxon>Ascomycota</taxon>
        <taxon>Pezizomycotina</taxon>
        <taxon>Dothideomycetes</taxon>
        <taxon>Pleosporomycetidae</taxon>
        <taxon>Pleosporales</taxon>
        <taxon>Pleosporineae</taxon>
        <taxon>Pleosporaceae</taxon>
        <taxon>Alternaria</taxon>
        <taxon>Alternaria sect. Panax</taxon>
    </lineage>
</organism>
<dbReference type="Proteomes" id="UP001199106">
    <property type="component" value="Unassembled WGS sequence"/>
</dbReference>
<keyword evidence="2" id="KW-1003">Cell membrane</keyword>
<evidence type="ECO:0000256" key="4">
    <source>
        <dbReference type="SAM" id="Phobius"/>
    </source>
</evidence>